<dbReference type="PATRIC" id="fig|476272.21.peg.1422"/>
<name>C0CQY2_BLAHS</name>
<dbReference type="EMBL" id="ACBZ01000176">
    <property type="protein sequence ID" value="EEG47823.1"/>
    <property type="molecule type" value="Genomic_DNA"/>
</dbReference>
<dbReference type="HOGENOM" id="CLU_2841078_0_0_9"/>
<dbReference type="Proteomes" id="UP000003100">
    <property type="component" value="Unassembled WGS sequence"/>
</dbReference>
<gene>
    <name evidence="1" type="ORF">RUMHYD_03295</name>
</gene>
<protein>
    <submittedName>
        <fullName evidence="1">Uncharacterized protein</fullName>
    </submittedName>
</protein>
<evidence type="ECO:0000313" key="1">
    <source>
        <dbReference type="EMBL" id="EEG47823.1"/>
    </source>
</evidence>
<sequence>MVLLKAMFIYILYTIKIHDFSMFVRDFVDFSLSERVFKETWMAFVFLKILCGVIYSERRMFSACG</sequence>
<organism evidence="1 2">
    <name type="scientific">Blautia hydrogenotrophica (strain DSM 10507 / JCM 14656 / S5a33)</name>
    <name type="common">Ruminococcus hydrogenotrophicus</name>
    <dbReference type="NCBI Taxonomy" id="476272"/>
    <lineage>
        <taxon>Bacteria</taxon>
        <taxon>Bacillati</taxon>
        <taxon>Bacillota</taxon>
        <taxon>Clostridia</taxon>
        <taxon>Lachnospirales</taxon>
        <taxon>Lachnospiraceae</taxon>
        <taxon>Blautia</taxon>
    </lineage>
</organism>
<reference evidence="1 2" key="2">
    <citation type="submission" date="2009-02" db="EMBL/GenBank/DDBJ databases">
        <title>Draft genome sequence of Blautia hydrogenotrophica DSM 10507 (Ruminococcus hydrogenotrophicus DSM 10507).</title>
        <authorList>
            <person name="Sudarsanam P."/>
            <person name="Ley R."/>
            <person name="Guruge J."/>
            <person name="Turnbaugh P.J."/>
            <person name="Mahowald M."/>
            <person name="Liep D."/>
            <person name="Gordon J."/>
        </authorList>
    </citation>
    <scope>NUCLEOTIDE SEQUENCE [LARGE SCALE GENOMIC DNA]</scope>
    <source>
        <strain evidence="2">DSM 10507 / JCM 14656 / S5a33</strain>
    </source>
</reference>
<dbReference type="AlphaFoldDB" id="C0CQY2"/>
<proteinExistence type="predicted"/>
<reference evidence="1 2" key="1">
    <citation type="submission" date="2009-01" db="EMBL/GenBank/DDBJ databases">
        <authorList>
            <person name="Fulton L."/>
            <person name="Clifton S."/>
            <person name="Fulton B."/>
            <person name="Xu J."/>
            <person name="Minx P."/>
            <person name="Pepin K.H."/>
            <person name="Johnson M."/>
            <person name="Bhonagiri V."/>
            <person name="Nash W.E."/>
            <person name="Mardis E.R."/>
            <person name="Wilson R.K."/>
        </authorList>
    </citation>
    <scope>NUCLEOTIDE SEQUENCE [LARGE SCALE GENOMIC DNA]</scope>
    <source>
        <strain evidence="2">DSM 10507 / JCM 14656 / S5a33</strain>
    </source>
</reference>
<keyword evidence="2" id="KW-1185">Reference proteome</keyword>
<accession>C0CQY2</accession>
<evidence type="ECO:0000313" key="2">
    <source>
        <dbReference type="Proteomes" id="UP000003100"/>
    </source>
</evidence>
<comment type="caution">
    <text evidence="1">The sequence shown here is derived from an EMBL/GenBank/DDBJ whole genome shotgun (WGS) entry which is preliminary data.</text>
</comment>